<evidence type="ECO:0000256" key="9">
    <source>
        <dbReference type="PIRSR" id="PIRSR005091-1"/>
    </source>
</evidence>
<dbReference type="RefSeq" id="WP_135503059.1">
    <property type="nucleotide sequence ID" value="NZ_JACHHE010000003.1"/>
</dbReference>
<gene>
    <name evidence="14" type="ORF">HNQ44_001259</name>
</gene>
<dbReference type="CDD" id="cd16015">
    <property type="entry name" value="LTA_synthase"/>
    <property type="match status" value="1"/>
</dbReference>
<comment type="pathway">
    <text evidence="2">Cell wall biogenesis; lipoteichoic acid biosynthesis.</text>
</comment>
<evidence type="ECO:0000256" key="7">
    <source>
        <dbReference type="ARBA" id="ARBA00023136"/>
    </source>
</evidence>
<feature type="binding site" evidence="11">
    <location>
        <position position="281"/>
    </location>
    <ligand>
        <name>Mn(2+)</name>
        <dbReference type="ChEBI" id="CHEBI:29035"/>
    </ligand>
</feature>
<keyword evidence="10" id="KW-0479">Metal-binding</keyword>
<dbReference type="EMBL" id="JACHHE010000003">
    <property type="protein sequence ID" value="MBB5179835.1"/>
    <property type="molecule type" value="Genomic_DNA"/>
</dbReference>
<evidence type="ECO:0000259" key="13">
    <source>
        <dbReference type="Pfam" id="PF00884"/>
    </source>
</evidence>
<comment type="subcellular location">
    <subcellularLocation>
        <location evidence="1">Cell membrane</location>
        <topology evidence="1">Multi-pass membrane protein</topology>
    </subcellularLocation>
</comment>
<evidence type="ECO:0000256" key="12">
    <source>
        <dbReference type="SAM" id="Phobius"/>
    </source>
</evidence>
<keyword evidence="5 12" id="KW-0812">Transmembrane</keyword>
<evidence type="ECO:0000256" key="10">
    <source>
        <dbReference type="PIRSR" id="PIRSR005091-2"/>
    </source>
</evidence>
<dbReference type="Proteomes" id="UP000525923">
    <property type="component" value="Unassembled WGS sequence"/>
</dbReference>
<keyword evidence="10" id="KW-0464">Manganese</keyword>
<feature type="binding site" evidence="10">
    <location>
        <position position="394"/>
    </location>
    <ligand>
        <name>substrate</name>
    </ligand>
</feature>
<feature type="transmembrane region" description="Helical" evidence="12">
    <location>
        <begin position="7"/>
        <end position="26"/>
    </location>
</feature>
<feature type="active site" evidence="9">
    <location>
        <position position="281"/>
    </location>
</feature>
<dbReference type="GO" id="GO:0005886">
    <property type="term" value="C:plasma membrane"/>
    <property type="evidence" value="ECO:0007669"/>
    <property type="project" value="UniProtKB-SubCell"/>
</dbReference>
<dbReference type="PANTHER" id="PTHR47371:SF3">
    <property type="entry name" value="PHOSPHOGLYCEROL TRANSFERASE I"/>
    <property type="match status" value="1"/>
</dbReference>
<dbReference type="PIRSF" id="PIRSF005091">
    <property type="entry name" value="Mmb_sulf_HI1246"/>
    <property type="match status" value="1"/>
</dbReference>
<dbReference type="InterPro" id="IPR012160">
    <property type="entry name" value="LtaS-like"/>
</dbReference>
<comment type="similarity">
    <text evidence="3 8">Belongs to the LTA synthase family.</text>
</comment>
<feature type="transmembrane region" description="Helical" evidence="12">
    <location>
        <begin position="57"/>
        <end position="77"/>
    </location>
</feature>
<keyword evidence="4 8" id="KW-1003">Cell membrane</keyword>
<reference evidence="14 15" key="1">
    <citation type="submission" date="2020-08" db="EMBL/GenBank/DDBJ databases">
        <title>Genomic Encyclopedia of Type Strains, Phase IV (KMG-IV): sequencing the most valuable type-strain genomes for metagenomic binning, comparative biology and taxonomic classification.</title>
        <authorList>
            <person name="Goeker M."/>
        </authorList>
    </citation>
    <scope>NUCLEOTIDE SEQUENCE [LARGE SCALE GENOMIC DNA]</scope>
    <source>
        <strain evidence="14 15">DSM 15895</strain>
    </source>
</reference>
<dbReference type="Pfam" id="PF00884">
    <property type="entry name" value="Sulfatase"/>
    <property type="match status" value="1"/>
</dbReference>
<dbReference type="Gene3D" id="3.30.1120.170">
    <property type="match status" value="1"/>
</dbReference>
<keyword evidence="14" id="KW-0808">Transferase</keyword>
<dbReference type="OrthoDB" id="5901192at2"/>
<dbReference type="InterPro" id="IPR000917">
    <property type="entry name" value="Sulfatase_N"/>
</dbReference>
<evidence type="ECO:0000313" key="15">
    <source>
        <dbReference type="Proteomes" id="UP000525923"/>
    </source>
</evidence>
<evidence type="ECO:0000256" key="6">
    <source>
        <dbReference type="ARBA" id="ARBA00022989"/>
    </source>
</evidence>
<evidence type="ECO:0000256" key="11">
    <source>
        <dbReference type="PIRSR" id="PIRSR005091-3"/>
    </source>
</evidence>
<feature type="transmembrane region" description="Helical" evidence="12">
    <location>
        <begin position="111"/>
        <end position="129"/>
    </location>
</feature>
<evidence type="ECO:0000313" key="14">
    <source>
        <dbReference type="EMBL" id="MBB5179835.1"/>
    </source>
</evidence>
<dbReference type="AlphaFoldDB" id="A0A7W8CQM1"/>
<evidence type="ECO:0000256" key="4">
    <source>
        <dbReference type="ARBA" id="ARBA00022475"/>
    </source>
</evidence>
<organism evidence="14 15">
    <name type="scientific">Planococcus koreensis</name>
    <dbReference type="NCBI Taxonomy" id="112331"/>
    <lineage>
        <taxon>Bacteria</taxon>
        <taxon>Bacillati</taxon>
        <taxon>Bacillota</taxon>
        <taxon>Bacilli</taxon>
        <taxon>Bacillales</taxon>
        <taxon>Caryophanaceae</taxon>
        <taxon>Planococcus</taxon>
    </lineage>
</organism>
<sequence>MKDIDYWVYLVLSLSKIYLFSVFTASAFNFNFFVINLAGILVLTSWSLVLKPQVRRWILLASLFLHSTLLISDTWYYRYFEDLLSISLLSDIGQMGDVGGGFMTLIEAKDFLFFGDLLLFAFLIFFTRTKADNTPLRNRRMWAGSVTALGLVLFIAPLASSYANEEDWLVEGSISNMREYYQLGFWGYHGADVAKGIAAATGFGEEITQAEKLEIETLKPEEPVAATAKQPNVIMVQLESFQTSVIDQQINKQEVTPNLNALKQEMLYFPSFYHQTHEGRTSDAEFITNSSLHPVKSGSVYTQYADNEFEALPGLLKKAGYETAAMHAFEKDFWNRDDFYKNIGFNQFFSKKDFPDDGVIGMALNDKEFFSTSVSLMEDLPEPYYTFMVALTSHTPYDIPDEEKRLELTGYEDQLLQNYYHTVHYVDAAIGLMVEDLKKKDMWDDALVVFYGDHDSGLNAPEGELAQKADAEIAPDAFRLDRQVPLFIKPPNLKQGEVVEAGGGQIDIAPTILDLLNMKPAYMLGQSLLDEEPNITVFRNGAFQYEDVYYEPDLTQTAGEGICYSLETRSPTNFADCEKGIEQATKQLRLSDTIIERNALETVE</sequence>
<keyword evidence="15" id="KW-1185">Reference proteome</keyword>
<dbReference type="GO" id="GO:0016740">
    <property type="term" value="F:transferase activity"/>
    <property type="evidence" value="ECO:0007669"/>
    <property type="project" value="UniProtKB-KW"/>
</dbReference>
<name>A0A7W8CQM1_9BACL</name>
<feature type="transmembrane region" description="Helical" evidence="12">
    <location>
        <begin position="32"/>
        <end position="50"/>
    </location>
</feature>
<dbReference type="InterPro" id="IPR017850">
    <property type="entry name" value="Alkaline_phosphatase_core_sf"/>
</dbReference>
<proteinExistence type="inferred from homology"/>
<dbReference type="PANTHER" id="PTHR47371">
    <property type="entry name" value="LIPOTEICHOIC ACID SYNTHASE"/>
    <property type="match status" value="1"/>
</dbReference>
<dbReference type="InterPro" id="IPR050448">
    <property type="entry name" value="OpgB/LTA_synthase_biosynth"/>
</dbReference>
<dbReference type="SUPFAM" id="SSF53649">
    <property type="entry name" value="Alkaline phosphatase-like"/>
    <property type="match status" value="1"/>
</dbReference>
<evidence type="ECO:0000256" key="2">
    <source>
        <dbReference type="ARBA" id="ARBA00004936"/>
    </source>
</evidence>
<feature type="binding site" evidence="11">
    <location>
        <position position="239"/>
    </location>
    <ligand>
        <name>Mn(2+)</name>
        <dbReference type="ChEBI" id="CHEBI:29035"/>
    </ligand>
</feature>
<keyword evidence="6 12" id="KW-1133">Transmembrane helix</keyword>
<evidence type="ECO:0000256" key="8">
    <source>
        <dbReference type="PIRNR" id="PIRNR005091"/>
    </source>
</evidence>
<feature type="binding site" evidence="11">
    <location>
        <position position="453"/>
    </location>
    <ligand>
        <name>Mn(2+)</name>
        <dbReference type="ChEBI" id="CHEBI:29035"/>
    </ligand>
</feature>
<feature type="transmembrane region" description="Helical" evidence="12">
    <location>
        <begin position="141"/>
        <end position="159"/>
    </location>
</feature>
<evidence type="ECO:0000256" key="5">
    <source>
        <dbReference type="ARBA" id="ARBA00022692"/>
    </source>
</evidence>
<feature type="domain" description="Sulfatase N-terminal" evidence="13">
    <location>
        <begin position="231"/>
        <end position="517"/>
    </location>
</feature>
<evidence type="ECO:0000256" key="3">
    <source>
        <dbReference type="ARBA" id="ARBA00009983"/>
    </source>
</evidence>
<feature type="binding site" evidence="11">
    <location>
        <position position="454"/>
    </location>
    <ligand>
        <name>Mn(2+)</name>
        <dbReference type="ChEBI" id="CHEBI:29035"/>
    </ligand>
</feature>
<dbReference type="GO" id="GO:0046872">
    <property type="term" value="F:metal ion binding"/>
    <property type="evidence" value="ECO:0007669"/>
    <property type="project" value="UniProtKB-KW"/>
</dbReference>
<protein>
    <submittedName>
        <fullName evidence="14">Phosphoglycerol transferase MdoB-like AlkP superfamily enzyme</fullName>
    </submittedName>
</protein>
<evidence type="ECO:0000256" key="1">
    <source>
        <dbReference type="ARBA" id="ARBA00004651"/>
    </source>
</evidence>
<dbReference type="Gene3D" id="3.40.720.10">
    <property type="entry name" value="Alkaline Phosphatase, subunit A"/>
    <property type="match status" value="1"/>
</dbReference>
<comment type="caution">
    <text evidence="14">The sequence shown here is derived from an EMBL/GenBank/DDBJ whole genome shotgun (WGS) entry which is preliminary data.</text>
</comment>
<accession>A0A7W8CQM1</accession>
<keyword evidence="7 8" id="KW-0472">Membrane</keyword>